<dbReference type="SUPFAM" id="SSF48008">
    <property type="entry name" value="GntR ligand-binding domain-like"/>
    <property type="match status" value="1"/>
</dbReference>
<organism evidence="5 6">
    <name type="scientific">Marinomonas arctica</name>
    <dbReference type="NCBI Taxonomy" id="383750"/>
    <lineage>
        <taxon>Bacteria</taxon>
        <taxon>Pseudomonadati</taxon>
        <taxon>Pseudomonadota</taxon>
        <taxon>Gammaproteobacteria</taxon>
        <taxon>Oceanospirillales</taxon>
        <taxon>Oceanospirillaceae</taxon>
        <taxon>Marinomonas</taxon>
    </lineage>
</organism>
<keyword evidence="6" id="KW-1185">Reference proteome</keyword>
<dbReference type="EMBL" id="CP061081">
    <property type="protein sequence ID" value="QNT07737.1"/>
    <property type="molecule type" value="Genomic_DNA"/>
</dbReference>
<dbReference type="Gene3D" id="1.10.10.10">
    <property type="entry name" value="Winged helix-like DNA-binding domain superfamily/Winged helix DNA-binding domain"/>
    <property type="match status" value="1"/>
</dbReference>
<evidence type="ECO:0000313" key="5">
    <source>
        <dbReference type="EMBL" id="QNT07737.1"/>
    </source>
</evidence>
<keyword evidence="3" id="KW-0804">Transcription</keyword>
<keyword evidence="2" id="KW-0238">DNA-binding</keyword>
<dbReference type="RefSeq" id="WP_111607619.1">
    <property type="nucleotide sequence ID" value="NZ_BMLJ01000006.1"/>
</dbReference>
<dbReference type="InterPro" id="IPR036388">
    <property type="entry name" value="WH-like_DNA-bd_sf"/>
</dbReference>
<proteinExistence type="predicted"/>
<protein>
    <submittedName>
        <fullName evidence="5">GntR family transcriptional regulator</fullName>
    </submittedName>
</protein>
<dbReference type="InterPro" id="IPR011711">
    <property type="entry name" value="GntR_C"/>
</dbReference>
<evidence type="ECO:0000256" key="3">
    <source>
        <dbReference type="ARBA" id="ARBA00023163"/>
    </source>
</evidence>
<keyword evidence="1" id="KW-0805">Transcription regulation</keyword>
<name>A0A7H1JB71_9GAMM</name>
<accession>A0A7H1JB71</accession>
<dbReference type="OrthoDB" id="9799812at2"/>
<dbReference type="InterPro" id="IPR000524">
    <property type="entry name" value="Tscrpt_reg_HTH_GntR"/>
</dbReference>
<dbReference type="InterPro" id="IPR008920">
    <property type="entry name" value="TF_FadR/GntR_C"/>
</dbReference>
<dbReference type="KEGG" id="mard:IBG28_09145"/>
<dbReference type="PANTHER" id="PTHR43537">
    <property type="entry name" value="TRANSCRIPTIONAL REGULATOR, GNTR FAMILY"/>
    <property type="match status" value="1"/>
</dbReference>
<dbReference type="Pfam" id="PF00392">
    <property type="entry name" value="GntR"/>
    <property type="match status" value="1"/>
</dbReference>
<dbReference type="GO" id="GO:0003677">
    <property type="term" value="F:DNA binding"/>
    <property type="evidence" value="ECO:0007669"/>
    <property type="project" value="UniProtKB-KW"/>
</dbReference>
<gene>
    <name evidence="5" type="ORF">IBG28_09145</name>
</gene>
<dbReference type="PANTHER" id="PTHR43537:SF24">
    <property type="entry name" value="GLUCONATE OPERON TRANSCRIPTIONAL REPRESSOR"/>
    <property type="match status" value="1"/>
</dbReference>
<evidence type="ECO:0000259" key="4">
    <source>
        <dbReference type="PROSITE" id="PS50949"/>
    </source>
</evidence>
<dbReference type="Pfam" id="PF07729">
    <property type="entry name" value="FCD"/>
    <property type="match status" value="1"/>
</dbReference>
<evidence type="ECO:0000256" key="1">
    <source>
        <dbReference type="ARBA" id="ARBA00023015"/>
    </source>
</evidence>
<dbReference type="AlphaFoldDB" id="A0A7H1JB71"/>
<dbReference type="PROSITE" id="PS50949">
    <property type="entry name" value="HTH_GNTR"/>
    <property type="match status" value="1"/>
</dbReference>
<dbReference type="SMART" id="SM00895">
    <property type="entry name" value="FCD"/>
    <property type="match status" value="1"/>
</dbReference>
<reference evidence="5 6" key="1">
    <citation type="submission" date="2020-09" db="EMBL/GenBank/DDBJ databases">
        <title>Complete genome sequence of an Arctic sea ice bacterium Marinomonas arctica BSI20414.</title>
        <authorList>
            <person name="Liao L."/>
            <person name="Chen B."/>
        </authorList>
    </citation>
    <scope>NUCLEOTIDE SEQUENCE [LARGE SCALE GENOMIC DNA]</scope>
    <source>
        <strain evidence="5 6">BSI20414</strain>
    </source>
</reference>
<dbReference type="Proteomes" id="UP000516370">
    <property type="component" value="Chromosome"/>
</dbReference>
<dbReference type="Gene3D" id="1.20.120.530">
    <property type="entry name" value="GntR ligand-binding domain-like"/>
    <property type="match status" value="1"/>
</dbReference>
<evidence type="ECO:0000313" key="6">
    <source>
        <dbReference type="Proteomes" id="UP000516370"/>
    </source>
</evidence>
<dbReference type="InterPro" id="IPR036390">
    <property type="entry name" value="WH_DNA-bd_sf"/>
</dbReference>
<dbReference type="SUPFAM" id="SSF46785">
    <property type="entry name" value="Winged helix' DNA-binding domain"/>
    <property type="match status" value="1"/>
</dbReference>
<dbReference type="GO" id="GO:0003700">
    <property type="term" value="F:DNA-binding transcription factor activity"/>
    <property type="evidence" value="ECO:0007669"/>
    <property type="project" value="InterPro"/>
</dbReference>
<dbReference type="SMART" id="SM00345">
    <property type="entry name" value="HTH_GNTR"/>
    <property type="match status" value="1"/>
</dbReference>
<evidence type="ECO:0000256" key="2">
    <source>
        <dbReference type="ARBA" id="ARBA00023125"/>
    </source>
</evidence>
<sequence>MDICQKIKDDILNNQLPKGVPLRQKVLSTRYGVSRIPVRDALLSLKNEGWLVPNGKAGVMVPNLNWQEAEDLSFMRAELECQLLSLAFDRITENDILSARLSLVELNGNNLTLIRRGELNWRFHDSLYRAANRPVLHSTVERLNQQAVRYLGFQYGPLAYRQTSQDQHEMLLQFIESKNKNAALVLLRQHIEDAGNLLASYLKERV</sequence>
<feature type="domain" description="HTH gntR-type" evidence="4">
    <location>
        <begin position="1"/>
        <end position="64"/>
    </location>
</feature>